<dbReference type="AlphaFoldDB" id="A0A7Y0ASR8"/>
<dbReference type="EMBL" id="JABBGK010000001">
    <property type="protein sequence ID" value="NML72725.1"/>
    <property type="molecule type" value="Genomic_DNA"/>
</dbReference>
<feature type="chain" id="PRO_5031450557" evidence="1">
    <location>
        <begin position="24"/>
        <end position="101"/>
    </location>
</feature>
<accession>A0A7Y0ASR8</accession>
<evidence type="ECO:0000256" key="1">
    <source>
        <dbReference type="SAM" id="SignalP"/>
    </source>
</evidence>
<feature type="signal peptide" evidence="1">
    <location>
        <begin position="1"/>
        <end position="23"/>
    </location>
</feature>
<sequence>MNKPILAVNTVVIGLALALSAKAAHQMIDRPEQLIDQPPATESVEWMEAAALEQDAQSDLEGVSKNVFDARPIPADRLNIRHVGPRFFPDPANALDLGRTN</sequence>
<evidence type="ECO:0000313" key="3">
    <source>
        <dbReference type="Proteomes" id="UP000541470"/>
    </source>
</evidence>
<reference evidence="2 3" key="1">
    <citation type="submission" date="2020-04" db="EMBL/GenBank/DDBJ databases">
        <title>Rhizobium sp. S-51 isolated from soil.</title>
        <authorList>
            <person name="Dahal R.H."/>
        </authorList>
    </citation>
    <scope>NUCLEOTIDE SEQUENCE [LARGE SCALE GENOMIC DNA]</scope>
    <source>
        <strain evidence="2 3">S-51</strain>
    </source>
</reference>
<keyword evidence="1" id="KW-0732">Signal</keyword>
<name>A0A7Y0ASR8_9HYPH</name>
<protein>
    <submittedName>
        <fullName evidence="2">Uncharacterized protein</fullName>
    </submittedName>
</protein>
<evidence type="ECO:0000313" key="2">
    <source>
        <dbReference type="EMBL" id="NML72725.1"/>
    </source>
</evidence>
<comment type="caution">
    <text evidence="2">The sequence shown here is derived from an EMBL/GenBank/DDBJ whole genome shotgun (WGS) entry which is preliminary data.</text>
</comment>
<dbReference type="RefSeq" id="WP_169586456.1">
    <property type="nucleotide sequence ID" value="NZ_JABBGK010000001.1"/>
</dbReference>
<gene>
    <name evidence="2" type="ORF">HHL25_01170</name>
</gene>
<organism evidence="2 3">
    <name type="scientific">Rhizobium terricola</name>
    <dbReference type="NCBI Taxonomy" id="2728849"/>
    <lineage>
        <taxon>Bacteria</taxon>
        <taxon>Pseudomonadati</taxon>
        <taxon>Pseudomonadota</taxon>
        <taxon>Alphaproteobacteria</taxon>
        <taxon>Hyphomicrobiales</taxon>
        <taxon>Rhizobiaceae</taxon>
        <taxon>Rhizobium/Agrobacterium group</taxon>
        <taxon>Rhizobium</taxon>
    </lineage>
</organism>
<proteinExistence type="predicted"/>
<dbReference type="Proteomes" id="UP000541470">
    <property type="component" value="Unassembled WGS sequence"/>
</dbReference>
<keyword evidence="3" id="KW-1185">Reference proteome</keyword>